<evidence type="ECO:0000313" key="12">
    <source>
        <dbReference type="Proteomes" id="UP000057213"/>
    </source>
</evidence>
<keyword evidence="6" id="KW-0862">Zinc</keyword>
<dbReference type="PATRIC" id="fig|1318743.3.peg.777"/>
<reference evidence="11 12" key="1">
    <citation type="journal article" date="2015" name="Genome Announc.">
        <title>Complete Genome Sequence of Bartonella ancashensis Strain 20.00, Isolated from the Blood of a Patient with Verruga Peruana.</title>
        <authorList>
            <person name="Hang J."/>
            <person name="Mullins K.E."/>
            <person name="Clifford R.J."/>
            <person name="Onmus-Leone F."/>
            <person name="Yang Y."/>
            <person name="Jiang J."/>
            <person name="Leguia M."/>
            <person name="Kasper M.R."/>
            <person name="Maguina C."/>
            <person name="Lesho E.P."/>
            <person name="Jarman R.G."/>
            <person name="Richards A.L."/>
            <person name="Blazes D."/>
        </authorList>
    </citation>
    <scope>NUCLEOTIDE SEQUENCE [LARGE SCALE GENOMIC DNA]</scope>
    <source>
        <strain evidence="11 12">20.00</strain>
    </source>
</reference>
<dbReference type="Gene3D" id="3.60.140.10">
    <property type="entry name" value="CNF1/YfiH-like putative cysteine hydrolases"/>
    <property type="match status" value="1"/>
</dbReference>
<dbReference type="GO" id="GO:0005507">
    <property type="term" value="F:copper ion binding"/>
    <property type="evidence" value="ECO:0007669"/>
    <property type="project" value="TreeGrafter"/>
</dbReference>
<evidence type="ECO:0000313" key="11">
    <source>
        <dbReference type="EMBL" id="ALE03577.1"/>
    </source>
</evidence>
<dbReference type="GO" id="GO:0017061">
    <property type="term" value="F:S-methyl-5-thioadenosine phosphorylase activity"/>
    <property type="evidence" value="ECO:0007669"/>
    <property type="project" value="UniProtKB-EC"/>
</dbReference>
<dbReference type="SUPFAM" id="SSF64438">
    <property type="entry name" value="CNF1/YfiH-like putative cysteine hydrolases"/>
    <property type="match status" value="1"/>
</dbReference>
<organism evidence="11 12">
    <name type="scientific">Bartonella ancashensis</name>
    <dbReference type="NCBI Taxonomy" id="1318743"/>
    <lineage>
        <taxon>Bacteria</taxon>
        <taxon>Pseudomonadati</taxon>
        <taxon>Pseudomonadota</taxon>
        <taxon>Alphaproteobacteria</taxon>
        <taxon>Hyphomicrobiales</taxon>
        <taxon>Bartonellaceae</taxon>
        <taxon>Bartonella</taxon>
    </lineage>
</organism>
<dbReference type="Proteomes" id="UP000057213">
    <property type="component" value="Chromosome"/>
</dbReference>
<evidence type="ECO:0000256" key="1">
    <source>
        <dbReference type="ARBA" id="ARBA00000553"/>
    </source>
</evidence>
<comment type="catalytic activity">
    <reaction evidence="9">
        <text>S-methyl-5'-thioadenosine + phosphate = 5-(methylsulfanyl)-alpha-D-ribose 1-phosphate + adenine</text>
        <dbReference type="Rhea" id="RHEA:11852"/>
        <dbReference type="ChEBI" id="CHEBI:16708"/>
        <dbReference type="ChEBI" id="CHEBI:17509"/>
        <dbReference type="ChEBI" id="CHEBI:43474"/>
        <dbReference type="ChEBI" id="CHEBI:58533"/>
        <dbReference type="EC" id="2.4.2.28"/>
    </reaction>
    <physiologicalReaction direction="left-to-right" evidence="9">
        <dbReference type="Rhea" id="RHEA:11853"/>
    </physiologicalReaction>
</comment>
<dbReference type="PANTHER" id="PTHR30616:SF2">
    <property type="entry name" value="PURINE NUCLEOSIDE PHOSPHORYLASE LACC1"/>
    <property type="match status" value="1"/>
</dbReference>
<keyword evidence="12" id="KW-1185">Reference proteome</keyword>
<evidence type="ECO:0000256" key="7">
    <source>
        <dbReference type="ARBA" id="ARBA00047989"/>
    </source>
</evidence>
<evidence type="ECO:0000256" key="10">
    <source>
        <dbReference type="RuleBase" id="RU361274"/>
    </source>
</evidence>
<dbReference type="GO" id="GO:0016787">
    <property type="term" value="F:hydrolase activity"/>
    <property type="evidence" value="ECO:0007669"/>
    <property type="project" value="UniProtKB-KW"/>
</dbReference>
<dbReference type="AlphaFoldDB" id="A0A0M4LJP1"/>
<comment type="similarity">
    <text evidence="2 10">Belongs to the purine nucleoside phosphorylase YfiH/LACC1 family.</text>
</comment>
<dbReference type="NCBIfam" id="TIGR00726">
    <property type="entry name" value="peptidoglycan editing factor PgeF"/>
    <property type="match status" value="1"/>
</dbReference>
<gene>
    <name evidence="11" type="ORF">PU02_0763</name>
</gene>
<comment type="catalytic activity">
    <reaction evidence="1">
        <text>inosine + phosphate = alpha-D-ribose 1-phosphate + hypoxanthine</text>
        <dbReference type="Rhea" id="RHEA:27646"/>
        <dbReference type="ChEBI" id="CHEBI:17368"/>
        <dbReference type="ChEBI" id="CHEBI:17596"/>
        <dbReference type="ChEBI" id="CHEBI:43474"/>
        <dbReference type="ChEBI" id="CHEBI:57720"/>
        <dbReference type="EC" id="2.4.2.1"/>
    </reaction>
    <physiologicalReaction direction="left-to-right" evidence="1">
        <dbReference type="Rhea" id="RHEA:27647"/>
    </physiologicalReaction>
</comment>
<keyword evidence="5" id="KW-0378">Hydrolase</keyword>
<dbReference type="STRING" id="1318743.PU02_0763"/>
<evidence type="ECO:0000256" key="3">
    <source>
        <dbReference type="ARBA" id="ARBA00022679"/>
    </source>
</evidence>
<dbReference type="OrthoDB" id="4279at2"/>
<evidence type="ECO:0000256" key="2">
    <source>
        <dbReference type="ARBA" id="ARBA00007353"/>
    </source>
</evidence>
<evidence type="ECO:0000256" key="4">
    <source>
        <dbReference type="ARBA" id="ARBA00022723"/>
    </source>
</evidence>
<evidence type="ECO:0000256" key="5">
    <source>
        <dbReference type="ARBA" id="ARBA00022801"/>
    </source>
</evidence>
<proteinExistence type="inferred from homology"/>
<comment type="catalytic activity">
    <reaction evidence="7">
        <text>adenosine + H2O + H(+) = inosine + NH4(+)</text>
        <dbReference type="Rhea" id="RHEA:24408"/>
        <dbReference type="ChEBI" id="CHEBI:15377"/>
        <dbReference type="ChEBI" id="CHEBI:15378"/>
        <dbReference type="ChEBI" id="CHEBI:16335"/>
        <dbReference type="ChEBI" id="CHEBI:17596"/>
        <dbReference type="ChEBI" id="CHEBI:28938"/>
        <dbReference type="EC" id="3.5.4.4"/>
    </reaction>
    <physiologicalReaction direction="left-to-right" evidence="7">
        <dbReference type="Rhea" id="RHEA:24409"/>
    </physiologicalReaction>
</comment>
<sequence length="261" mass="29008">MNPTLKPILANNLVSLKTHGVKHGFFTRQGGISKNLYSSLNVGHSSNDDPEHVMQNRTSIARYFDIDTRNLITTNQVHSCKVVVIDRAFVNEPPNADSLVTTTKGLAIGILTADCGPVLFADSQAGVIGAAHAGWRGSLNGILENTISVMEEQGAKRSSIIAALGPCIGPCHYEVTGEFYDQFVNCKSQFQSYFSQIDKKNHFRFNLWSFIIDQLTQEGIKASCLQLCTYKNEQNFFSYRRAIHRNEADYGRQISAIMLQP</sequence>
<dbReference type="PANTHER" id="PTHR30616">
    <property type="entry name" value="UNCHARACTERIZED PROTEIN YFIH"/>
    <property type="match status" value="1"/>
</dbReference>
<dbReference type="InterPro" id="IPR003730">
    <property type="entry name" value="Cu_polyphenol_OxRdtase"/>
</dbReference>
<keyword evidence="3" id="KW-0808">Transferase</keyword>
<evidence type="ECO:0000256" key="8">
    <source>
        <dbReference type="ARBA" id="ARBA00048968"/>
    </source>
</evidence>
<evidence type="ECO:0000256" key="6">
    <source>
        <dbReference type="ARBA" id="ARBA00022833"/>
    </source>
</evidence>
<dbReference type="RefSeq" id="WP_053944105.1">
    <property type="nucleotide sequence ID" value="NZ_CP010401.1"/>
</dbReference>
<keyword evidence="4" id="KW-0479">Metal-binding</keyword>
<dbReference type="CDD" id="cd16833">
    <property type="entry name" value="YfiH"/>
    <property type="match status" value="1"/>
</dbReference>
<dbReference type="KEGG" id="banc:PU02_0763"/>
<protein>
    <recommendedName>
        <fullName evidence="10">Purine nucleoside phosphorylase</fullName>
    </recommendedName>
</protein>
<name>A0A0M4LJP1_9HYPH</name>
<evidence type="ECO:0000256" key="9">
    <source>
        <dbReference type="ARBA" id="ARBA00049893"/>
    </source>
</evidence>
<comment type="catalytic activity">
    <reaction evidence="8">
        <text>adenosine + phosphate = alpha-D-ribose 1-phosphate + adenine</text>
        <dbReference type="Rhea" id="RHEA:27642"/>
        <dbReference type="ChEBI" id="CHEBI:16335"/>
        <dbReference type="ChEBI" id="CHEBI:16708"/>
        <dbReference type="ChEBI" id="CHEBI:43474"/>
        <dbReference type="ChEBI" id="CHEBI:57720"/>
        <dbReference type="EC" id="2.4.2.1"/>
    </reaction>
    <physiologicalReaction direction="left-to-right" evidence="8">
        <dbReference type="Rhea" id="RHEA:27643"/>
    </physiologicalReaction>
</comment>
<dbReference type="InterPro" id="IPR038371">
    <property type="entry name" value="Cu_polyphenol_OxRdtase_sf"/>
</dbReference>
<dbReference type="EMBL" id="CP010401">
    <property type="protein sequence ID" value="ALE03577.1"/>
    <property type="molecule type" value="Genomic_DNA"/>
</dbReference>
<dbReference type="InterPro" id="IPR011324">
    <property type="entry name" value="Cytotoxic_necrot_fac-like_cat"/>
</dbReference>
<dbReference type="Pfam" id="PF02578">
    <property type="entry name" value="Cu-oxidase_4"/>
    <property type="match status" value="1"/>
</dbReference>
<accession>A0A0M4LJP1</accession>